<evidence type="ECO:0000256" key="5">
    <source>
        <dbReference type="ARBA" id="ARBA00022840"/>
    </source>
</evidence>
<keyword evidence="7" id="KW-0406">Ion transport</keyword>
<keyword evidence="4" id="KW-0547">Nucleotide-binding</keyword>
<evidence type="ECO:0000313" key="10">
    <source>
        <dbReference type="EMBL" id="ABA88150.1"/>
    </source>
</evidence>
<keyword evidence="3" id="KW-0410">Iron transport</keyword>
<accession>Q3A657</accession>
<protein>
    <submittedName>
        <fullName evidence="10">Ferrous iron ABC transporter, ATP-binding protein</fullName>
    </submittedName>
</protein>
<dbReference type="Pfam" id="PF08402">
    <property type="entry name" value="TOBE_2"/>
    <property type="match status" value="1"/>
</dbReference>
<dbReference type="InterPro" id="IPR017871">
    <property type="entry name" value="ABC_transporter-like_CS"/>
</dbReference>
<dbReference type="GO" id="GO:0015697">
    <property type="term" value="P:quaternary ammonium group transport"/>
    <property type="evidence" value="ECO:0007669"/>
    <property type="project" value="UniProtKB-ARBA"/>
</dbReference>
<keyword evidence="1" id="KW-0813">Transport</keyword>
<evidence type="ECO:0000256" key="8">
    <source>
        <dbReference type="ARBA" id="ARBA00023136"/>
    </source>
</evidence>
<dbReference type="FunFam" id="3.40.50.300:FF:000425">
    <property type="entry name" value="Probable ABC transporter, ATP-binding subunit"/>
    <property type="match status" value="1"/>
</dbReference>
<dbReference type="InterPro" id="IPR003593">
    <property type="entry name" value="AAA+_ATPase"/>
</dbReference>
<dbReference type="GO" id="GO:0015408">
    <property type="term" value="F:ABC-type ferric iron transporter activity"/>
    <property type="evidence" value="ECO:0007669"/>
    <property type="project" value="InterPro"/>
</dbReference>
<dbReference type="CDD" id="cd03259">
    <property type="entry name" value="ABC_Carb_Solutes_like"/>
    <property type="match status" value="1"/>
</dbReference>
<dbReference type="SUPFAM" id="SSF50331">
    <property type="entry name" value="MOP-like"/>
    <property type="match status" value="1"/>
</dbReference>
<dbReference type="GO" id="GO:0016887">
    <property type="term" value="F:ATP hydrolysis activity"/>
    <property type="evidence" value="ECO:0007669"/>
    <property type="project" value="InterPro"/>
</dbReference>
<dbReference type="InterPro" id="IPR008995">
    <property type="entry name" value="Mo/tungstate-bd_C_term_dom"/>
</dbReference>
<dbReference type="Proteomes" id="UP000002534">
    <property type="component" value="Chromosome"/>
</dbReference>
<gene>
    <name evidence="10" type="primary">futC</name>
    <name evidence="10" type="ordered locus">Pcar_0895</name>
</gene>
<evidence type="ECO:0000256" key="7">
    <source>
        <dbReference type="ARBA" id="ARBA00023065"/>
    </source>
</evidence>
<keyword evidence="5 10" id="KW-0067">ATP-binding</keyword>
<evidence type="ECO:0000256" key="2">
    <source>
        <dbReference type="ARBA" id="ARBA00022475"/>
    </source>
</evidence>
<sequence>MDKPVLALEHVTQAYGERRVVKDLTLALDKDQIGCLLGPSGCGKTTTLRIVAGFEPLLAGRVSVNGTVVSRPDWLLPPEKRAIGMVFQDYALFPHLSVQDNIGFGLLHLSRRGRRSRIGEVLELVGLSESRQCFPHELSGGQQQRVALARALAPRPALLLMDEPFSNLDVTLRDRLALEVRQIIKSYGATALFVTHNQQEAFAIADRIGVMDAGELRQWDSVVDLYRKPADPQVACFIGEGTLVPGRATADGAIHTELGLFFDGQAQTDGGPVQVLLRPEDIYHDESSEIKARIIQSQFRGANMFCLLETPSGQQLQALFPGTCEWSAGQSVGISTKLGKPVCFPLDLSSPPSSM</sequence>
<reference evidence="10 11" key="2">
    <citation type="journal article" date="2012" name="BMC Genomics">
        <title>The genome of Pelobacter carbinolicus reveals surprising metabolic capabilities and physiological features.</title>
        <authorList>
            <person name="Aklujkar M."/>
            <person name="Haveman S.A."/>
            <person name="Didonato R.Jr."/>
            <person name="Chertkov O."/>
            <person name="Han C.S."/>
            <person name="Land M.L."/>
            <person name="Brown P."/>
            <person name="Lovley D.R."/>
        </authorList>
    </citation>
    <scope>NUCLEOTIDE SEQUENCE [LARGE SCALE GENOMIC DNA]</scope>
    <source>
        <strain evidence="11">DSM 2380 / NBRC 103641 / GraBd1</strain>
    </source>
</reference>
<dbReference type="Gene3D" id="3.40.50.300">
    <property type="entry name" value="P-loop containing nucleotide triphosphate hydrolases"/>
    <property type="match status" value="1"/>
</dbReference>
<dbReference type="GO" id="GO:0005524">
    <property type="term" value="F:ATP binding"/>
    <property type="evidence" value="ECO:0007669"/>
    <property type="project" value="UniProtKB-KW"/>
</dbReference>
<evidence type="ECO:0000256" key="1">
    <source>
        <dbReference type="ARBA" id="ARBA00022448"/>
    </source>
</evidence>
<dbReference type="PROSITE" id="PS00211">
    <property type="entry name" value="ABC_TRANSPORTER_1"/>
    <property type="match status" value="1"/>
</dbReference>
<keyword evidence="8" id="KW-0472">Membrane</keyword>
<evidence type="ECO:0000313" key="11">
    <source>
        <dbReference type="Proteomes" id="UP000002534"/>
    </source>
</evidence>
<dbReference type="eggNOG" id="COG3842">
    <property type="taxonomic scope" value="Bacteria"/>
</dbReference>
<name>Q3A657_SYNC1</name>
<dbReference type="GO" id="GO:0043190">
    <property type="term" value="C:ATP-binding cassette (ABC) transporter complex"/>
    <property type="evidence" value="ECO:0007669"/>
    <property type="project" value="InterPro"/>
</dbReference>
<dbReference type="InterPro" id="IPR013611">
    <property type="entry name" value="Transp-assoc_OB_typ2"/>
</dbReference>
<dbReference type="InterPro" id="IPR015853">
    <property type="entry name" value="ABC_transpr_FbpC"/>
</dbReference>
<dbReference type="RefSeq" id="WP_011340616.1">
    <property type="nucleotide sequence ID" value="NC_007498.2"/>
</dbReference>
<keyword evidence="6" id="KW-0408">Iron</keyword>
<organism evidence="10 11">
    <name type="scientific">Syntrophotalea carbinolica (strain DSM 2380 / NBRC 103641 / GraBd1)</name>
    <name type="common">Pelobacter carbinolicus</name>
    <dbReference type="NCBI Taxonomy" id="338963"/>
    <lineage>
        <taxon>Bacteria</taxon>
        <taxon>Pseudomonadati</taxon>
        <taxon>Thermodesulfobacteriota</taxon>
        <taxon>Desulfuromonadia</taxon>
        <taxon>Desulfuromonadales</taxon>
        <taxon>Syntrophotaleaceae</taxon>
        <taxon>Syntrophotalea</taxon>
    </lineage>
</organism>
<keyword evidence="11" id="KW-1185">Reference proteome</keyword>
<dbReference type="PROSITE" id="PS50893">
    <property type="entry name" value="ABC_TRANSPORTER_2"/>
    <property type="match status" value="1"/>
</dbReference>
<reference evidence="11" key="1">
    <citation type="submission" date="2005-10" db="EMBL/GenBank/DDBJ databases">
        <title>Complete sequence of Pelobacter carbinolicus DSM 2380.</title>
        <authorList>
            <person name="Copeland A."/>
            <person name="Lucas S."/>
            <person name="Lapidus A."/>
            <person name="Barry K."/>
            <person name="Detter J.C."/>
            <person name="Glavina T."/>
            <person name="Hammon N."/>
            <person name="Israni S."/>
            <person name="Pitluck S."/>
            <person name="Chertkov O."/>
            <person name="Schmutz J."/>
            <person name="Larimer F."/>
            <person name="Land M."/>
            <person name="Kyrpides N."/>
            <person name="Ivanova N."/>
            <person name="Richardson P."/>
        </authorList>
    </citation>
    <scope>NUCLEOTIDE SEQUENCE [LARGE SCALE GENOMIC DNA]</scope>
    <source>
        <strain evidence="11">DSM 2380 / NBRC 103641 / GraBd1</strain>
    </source>
</reference>
<evidence type="ECO:0000259" key="9">
    <source>
        <dbReference type="PROSITE" id="PS50893"/>
    </source>
</evidence>
<dbReference type="InterPro" id="IPR003439">
    <property type="entry name" value="ABC_transporter-like_ATP-bd"/>
</dbReference>
<dbReference type="STRING" id="338963.Pcar_0895"/>
<dbReference type="AlphaFoldDB" id="Q3A657"/>
<dbReference type="HOGENOM" id="CLU_000604_1_1_7"/>
<dbReference type="InterPro" id="IPR027417">
    <property type="entry name" value="P-loop_NTPase"/>
</dbReference>
<evidence type="ECO:0000256" key="3">
    <source>
        <dbReference type="ARBA" id="ARBA00022496"/>
    </source>
</evidence>
<evidence type="ECO:0000256" key="6">
    <source>
        <dbReference type="ARBA" id="ARBA00023004"/>
    </source>
</evidence>
<dbReference type="PANTHER" id="PTHR42781">
    <property type="entry name" value="SPERMIDINE/PUTRESCINE IMPORT ATP-BINDING PROTEIN POTA"/>
    <property type="match status" value="1"/>
</dbReference>
<dbReference type="InterPro" id="IPR050093">
    <property type="entry name" value="ABC_SmlMolc_Importer"/>
</dbReference>
<keyword evidence="2" id="KW-1003">Cell membrane</keyword>
<dbReference type="EMBL" id="CP000142">
    <property type="protein sequence ID" value="ABA88150.1"/>
    <property type="molecule type" value="Genomic_DNA"/>
</dbReference>
<dbReference type="PANTHER" id="PTHR42781:SF4">
    <property type="entry name" value="SPERMIDINE_PUTRESCINE IMPORT ATP-BINDING PROTEIN POTA"/>
    <property type="match status" value="1"/>
</dbReference>
<dbReference type="Pfam" id="PF00005">
    <property type="entry name" value="ABC_tran"/>
    <property type="match status" value="1"/>
</dbReference>
<proteinExistence type="predicted"/>
<evidence type="ECO:0000256" key="4">
    <source>
        <dbReference type="ARBA" id="ARBA00022741"/>
    </source>
</evidence>
<feature type="domain" description="ABC transporter" evidence="9">
    <location>
        <begin position="6"/>
        <end position="238"/>
    </location>
</feature>
<dbReference type="KEGG" id="pca:Pcar_0895"/>
<dbReference type="OrthoDB" id="9809450at2"/>
<dbReference type="SMART" id="SM00382">
    <property type="entry name" value="AAA"/>
    <property type="match status" value="1"/>
</dbReference>
<dbReference type="SUPFAM" id="SSF52540">
    <property type="entry name" value="P-loop containing nucleoside triphosphate hydrolases"/>
    <property type="match status" value="1"/>
</dbReference>